<protein>
    <recommendedName>
        <fullName evidence="10">C2H2-type domain-containing protein</fullName>
    </recommendedName>
</protein>
<comment type="caution">
    <text evidence="11">The sequence shown here is derived from an EMBL/GenBank/DDBJ whole genome shotgun (WGS) entry which is preliminary data.</text>
</comment>
<dbReference type="GO" id="GO:0031519">
    <property type="term" value="C:PcG protein complex"/>
    <property type="evidence" value="ECO:0007669"/>
    <property type="project" value="TreeGrafter"/>
</dbReference>
<feature type="compositionally biased region" description="Basic and acidic residues" evidence="9">
    <location>
        <begin position="53"/>
        <end position="86"/>
    </location>
</feature>
<dbReference type="Pfam" id="PF00096">
    <property type="entry name" value="zf-C2H2"/>
    <property type="match status" value="3"/>
</dbReference>
<dbReference type="Gene3D" id="3.30.160.60">
    <property type="entry name" value="Classic Zinc Finger"/>
    <property type="match status" value="4"/>
</dbReference>
<evidence type="ECO:0000313" key="11">
    <source>
        <dbReference type="EMBL" id="TRY92157.1"/>
    </source>
</evidence>
<comment type="subcellular location">
    <subcellularLocation>
        <location evidence="1">Nucleus</location>
    </subcellularLocation>
</comment>
<sequence>MMVSPRRSSPLEAQLEAVMEALARAAVREIARLVQAERELLLAEIRALRRRLPEQRASRGPPTEHRKTRPQEEKHKHNHFTSDRDQGIPLLNCEAGRAIGVIKLELQEEEFWTCEDNSDAGTHRGEAVSQALNKEALCPNPQVDEHTSERIRSPTPNRTISSGRVPSNQALPNSTFGNSSFGHSQSLSISSSAAVVSNDKRFVCGHCSKRFRCLSQLTIHQRSHTGEKPYRCGVCGKRYIQKGHLYTHQRTHTGEKPYRCAICGKGFIQKCTLDMHLRSHTGEKPYICSRCGKGFTTKFNLKKHLSCQTCNSLS</sequence>
<dbReference type="Proteomes" id="UP000316079">
    <property type="component" value="Unassembled WGS sequence"/>
</dbReference>
<evidence type="ECO:0000256" key="8">
    <source>
        <dbReference type="SAM" id="Coils"/>
    </source>
</evidence>
<dbReference type="OrthoDB" id="8117402at2759"/>
<keyword evidence="12" id="KW-1185">Reference proteome</keyword>
<dbReference type="FunFam" id="3.30.160.60:FF:000478">
    <property type="entry name" value="Zinc finger protein 133"/>
    <property type="match status" value="1"/>
</dbReference>
<dbReference type="SMART" id="SM00355">
    <property type="entry name" value="ZnF_C2H2"/>
    <property type="match status" value="4"/>
</dbReference>
<dbReference type="GO" id="GO:0008270">
    <property type="term" value="F:zinc ion binding"/>
    <property type="evidence" value="ECO:0007669"/>
    <property type="project" value="UniProtKB-KW"/>
</dbReference>
<dbReference type="InterPro" id="IPR036236">
    <property type="entry name" value="Znf_C2H2_sf"/>
</dbReference>
<feature type="region of interest" description="Disordered" evidence="9">
    <location>
        <begin position="142"/>
        <end position="168"/>
    </location>
</feature>
<keyword evidence="4 7" id="KW-0863">Zinc-finger</keyword>
<evidence type="ECO:0000256" key="2">
    <source>
        <dbReference type="ARBA" id="ARBA00022723"/>
    </source>
</evidence>
<feature type="compositionally biased region" description="Basic and acidic residues" evidence="9">
    <location>
        <begin position="143"/>
        <end position="152"/>
    </location>
</feature>
<keyword evidence="8" id="KW-0175">Coiled coil</keyword>
<dbReference type="SUPFAM" id="SSF57667">
    <property type="entry name" value="beta-beta-alpha zinc fingers"/>
    <property type="match status" value="2"/>
</dbReference>
<organism evidence="11 12">
    <name type="scientific">Danionella cerebrum</name>
    <dbReference type="NCBI Taxonomy" id="2873325"/>
    <lineage>
        <taxon>Eukaryota</taxon>
        <taxon>Metazoa</taxon>
        <taxon>Chordata</taxon>
        <taxon>Craniata</taxon>
        <taxon>Vertebrata</taxon>
        <taxon>Euteleostomi</taxon>
        <taxon>Actinopterygii</taxon>
        <taxon>Neopterygii</taxon>
        <taxon>Teleostei</taxon>
        <taxon>Ostariophysi</taxon>
        <taxon>Cypriniformes</taxon>
        <taxon>Danionidae</taxon>
        <taxon>Danioninae</taxon>
        <taxon>Danionella</taxon>
    </lineage>
</organism>
<dbReference type="PANTHER" id="PTHR14003:SF23">
    <property type="entry name" value="ZINC FINGER PROTEIN 143"/>
    <property type="match status" value="1"/>
</dbReference>
<proteinExistence type="predicted"/>
<dbReference type="GO" id="GO:0000785">
    <property type="term" value="C:chromatin"/>
    <property type="evidence" value="ECO:0007669"/>
    <property type="project" value="TreeGrafter"/>
</dbReference>
<feature type="domain" description="C2H2-type" evidence="10">
    <location>
        <begin position="258"/>
        <end position="285"/>
    </location>
</feature>
<evidence type="ECO:0000256" key="4">
    <source>
        <dbReference type="ARBA" id="ARBA00022771"/>
    </source>
</evidence>
<dbReference type="EMBL" id="SRMA01025671">
    <property type="protein sequence ID" value="TRY92157.1"/>
    <property type="molecule type" value="Genomic_DNA"/>
</dbReference>
<evidence type="ECO:0000313" key="12">
    <source>
        <dbReference type="Proteomes" id="UP000316079"/>
    </source>
</evidence>
<evidence type="ECO:0000256" key="1">
    <source>
        <dbReference type="ARBA" id="ARBA00004123"/>
    </source>
</evidence>
<feature type="domain" description="C2H2-type" evidence="10">
    <location>
        <begin position="202"/>
        <end position="229"/>
    </location>
</feature>
<dbReference type="STRING" id="623744.A0A553QQF3"/>
<dbReference type="PROSITE" id="PS00028">
    <property type="entry name" value="ZINC_FINGER_C2H2_1"/>
    <property type="match status" value="3"/>
</dbReference>
<dbReference type="PANTHER" id="PTHR14003">
    <property type="entry name" value="TRANSCRIPTIONAL REPRESSOR PROTEIN YY"/>
    <property type="match status" value="1"/>
</dbReference>
<evidence type="ECO:0000256" key="9">
    <source>
        <dbReference type="SAM" id="MobiDB-lite"/>
    </source>
</evidence>
<keyword evidence="5" id="KW-0862">Zinc</keyword>
<dbReference type="FunFam" id="3.30.160.60:FF:002343">
    <property type="entry name" value="Zinc finger protein 33A"/>
    <property type="match status" value="1"/>
</dbReference>
<feature type="domain" description="C2H2-type" evidence="10">
    <location>
        <begin position="286"/>
        <end position="309"/>
    </location>
</feature>
<dbReference type="GO" id="GO:0005667">
    <property type="term" value="C:transcription regulator complex"/>
    <property type="evidence" value="ECO:0007669"/>
    <property type="project" value="TreeGrafter"/>
</dbReference>
<accession>A0A553QQF3</accession>
<evidence type="ECO:0000256" key="3">
    <source>
        <dbReference type="ARBA" id="ARBA00022737"/>
    </source>
</evidence>
<name>A0A553QQF3_9TELE</name>
<gene>
    <name evidence="11" type="ORF">DNTS_015081</name>
</gene>
<evidence type="ECO:0000259" key="10">
    <source>
        <dbReference type="PROSITE" id="PS50157"/>
    </source>
</evidence>
<feature type="coiled-coil region" evidence="8">
    <location>
        <begin position="19"/>
        <end position="51"/>
    </location>
</feature>
<dbReference type="InterPro" id="IPR013087">
    <property type="entry name" value="Znf_C2H2_type"/>
</dbReference>
<evidence type="ECO:0000256" key="5">
    <source>
        <dbReference type="ARBA" id="ARBA00022833"/>
    </source>
</evidence>
<keyword evidence="2" id="KW-0479">Metal-binding</keyword>
<keyword evidence="3" id="KW-0677">Repeat</keyword>
<keyword evidence="6" id="KW-0539">Nucleus</keyword>
<dbReference type="AlphaFoldDB" id="A0A553QQF3"/>
<evidence type="ECO:0000256" key="7">
    <source>
        <dbReference type="PROSITE-ProRule" id="PRU00042"/>
    </source>
</evidence>
<dbReference type="FunFam" id="3.30.160.60:FF:000624">
    <property type="entry name" value="zinc finger protein 697"/>
    <property type="match status" value="2"/>
</dbReference>
<dbReference type="GO" id="GO:0000978">
    <property type="term" value="F:RNA polymerase II cis-regulatory region sequence-specific DNA binding"/>
    <property type="evidence" value="ECO:0007669"/>
    <property type="project" value="TreeGrafter"/>
</dbReference>
<evidence type="ECO:0000256" key="6">
    <source>
        <dbReference type="ARBA" id="ARBA00023242"/>
    </source>
</evidence>
<feature type="domain" description="C2H2-type" evidence="10">
    <location>
        <begin position="230"/>
        <end position="257"/>
    </location>
</feature>
<feature type="region of interest" description="Disordered" evidence="9">
    <location>
        <begin position="53"/>
        <end position="87"/>
    </location>
</feature>
<dbReference type="PROSITE" id="PS50157">
    <property type="entry name" value="ZINC_FINGER_C2H2_2"/>
    <property type="match status" value="4"/>
</dbReference>
<feature type="compositionally biased region" description="Polar residues" evidence="9">
    <location>
        <begin position="154"/>
        <end position="168"/>
    </location>
</feature>
<dbReference type="GO" id="GO:0000981">
    <property type="term" value="F:DNA-binding transcription factor activity, RNA polymerase II-specific"/>
    <property type="evidence" value="ECO:0007669"/>
    <property type="project" value="TreeGrafter"/>
</dbReference>
<reference evidence="11 12" key="1">
    <citation type="journal article" date="2019" name="Sci. Data">
        <title>Hybrid genome assembly and annotation of Danionella translucida.</title>
        <authorList>
            <person name="Kadobianskyi M."/>
            <person name="Schulze L."/>
            <person name="Schuelke M."/>
            <person name="Judkewitz B."/>
        </authorList>
    </citation>
    <scope>NUCLEOTIDE SEQUENCE [LARGE SCALE GENOMIC DNA]</scope>
    <source>
        <strain evidence="11 12">Bolton</strain>
    </source>
</reference>